<name>A0A1W0DAR1_9NEIS</name>
<dbReference type="EMBL" id="MUKV01000001">
    <property type="protein sequence ID" value="OQS44077.1"/>
    <property type="molecule type" value="Genomic_DNA"/>
</dbReference>
<evidence type="ECO:0000313" key="2">
    <source>
        <dbReference type="Proteomes" id="UP000192721"/>
    </source>
</evidence>
<comment type="caution">
    <text evidence="1">The sequence shown here is derived from an EMBL/GenBank/DDBJ whole genome shotgun (WGS) entry which is preliminary data.</text>
</comment>
<dbReference type="InterPro" id="IPR032556">
    <property type="entry name" value="DUF4936"/>
</dbReference>
<dbReference type="Proteomes" id="UP000192721">
    <property type="component" value="Unassembled WGS sequence"/>
</dbReference>
<dbReference type="RefSeq" id="WP_081554240.1">
    <property type="nucleotide sequence ID" value="NZ_MUKV01000001.1"/>
</dbReference>
<protein>
    <recommendedName>
        <fullName evidence="3">DUF4936 domain-containing protein</fullName>
    </recommendedName>
</protein>
<evidence type="ECO:0000313" key="1">
    <source>
        <dbReference type="EMBL" id="OQS44077.1"/>
    </source>
</evidence>
<accession>A0A1W0DAR1</accession>
<dbReference type="Pfam" id="PF16290">
    <property type="entry name" value="DUF4936"/>
    <property type="match status" value="1"/>
</dbReference>
<dbReference type="AlphaFoldDB" id="A0A1W0DAR1"/>
<proteinExistence type="predicted"/>
<evidence type="ECO:0008006" key="3">
    <source>
        <dbReference type="Google" id="ProtNLM"/>
    </source>
</evidence>
<gene>
    <name evidence="1" type="ORF">B0T45_00270</name>
</gene>
<sequence length="89" mass="10203">MSYSFYCYFKVDTDNAPLLARLRALQAGVLARAGVAGRLLRRRDDAGTWMEVYEEIADADAFRRVWQEVCAECGLAALSRHEEWFQPLD</sequence>
<reference evidence="1 2" key="1">
    <citation type="submission" date="2017-02" db="EMBL/GenBank/DDBJ databases">
        <title>Chromobacterium haemolyticum H5244.</title>
        <authorList>
            <person name="Gulvik C.A."/>
        </authorList>
    </citation>
    <scope>NUCLEOTIDE SEQUENCE [LARGE SCALE GENOMIC DNA]</scope>
    <source>
        <strain evidence="1 2">H5244</strain>
    </source>
</reference>
<organism evidence="1 2">
    <name type="scientific">Chromobacterium haemolyticum</name>
    <dbReference type="NCBI Taxonomy" id="394935"/>
    <lineage>
        <taxon>Bacteria</taxon>
        <taxon>Pseudomonadati</taxon>
        <taxon>Pseudomonadota</taxon>
        <taxon>Betaproteobacteria</taxon>
        <taxon>Neisseriales</taxon>
        <taxon>Chromobacteriaceae</taxon>
        <taxon>Chromobacterium</taxon>
    </lineage>
</organism>